<dbReference type="SUPFAM" id="SSF56436">
    <property type="entry name" value="C-type lectin-like"/>
    <property type="match status" value="2"/>
</dbReference>
<feature type="signal peptide" evidence="3">
    <location>
        <begin position="1"/>
        <end position="19"/>
    </location>
</feature>
<dbReference type="PaxDb" id="6239-Y38E10A.4"/>
<dbReference type="InterPro" id="IPR018378">
    <property type="entry name" value="C-type_lectin_CS"/>
</dbReference>
<evidence type="ECO:0000313" key="6">
    <source>
        <dbReference type="EMBL" id="CAB54395.2"/>
    </source>
</evidence>
<dbReference type="Gene3D" id="2.60.120.290">
    <property type="entry name" value="Spermadhesin, CUB domain"/>
    <property type="match status" value="1"/>
</dbReference>
<dbReference type="PROSITE" id="PS01180">
    <property type="entry name" value="CUB"/>
    <property type="match status" value="1"/>
</dbReference>
<evidence type="ECO:0000256" key="2">
    <source>
        <dbReference type="PROSITE-ProRule" id="PRU00059"/>
    </source>
</evidence>
<dbReference type="InterPro" id="IPR035914">
    <property type="entry name" value="Sperma_CUB_dom_sf"/>
</dbReference>
<dbReference type="GeneID" id="174893"/>
<sequence length="419" mass="46220">MQLLFQSIFLILLFSHAQLSPVCSNGYTLVNNNKCLRLFKTPETHKTAELTCLKNGGATLANIKSSIDNRAITIFVGGASNSIWIGLFCTKSSAKECFWDDDSGSADQFQNFKSGFPLVEKGRCVYSSQVAFDRGQWSSGDCEKESRAFVCELPVTNEDQCQKNYNGYCYFDFAPLPFVSAQKICKENCGIIASILSPMENRYINANFYTYSALLIGATWSYNSSYTWFDGSSWSYHNIDHTARRGGVCLAMSTGTGSMVPTGSWYPVDCKASNSFLCKRPAGTSCPWVEPETPPTPVIPSMCNSSMIMAPGTISSPAYPGYYDNNMYCSYLLSTTGAYNILLKFTDFSTNLNLDYVTVYDGETTSSPMLGSFSGFNETPINLVSTGNTMLVTFRSGNSEDSNIRYGFSATFSKFVQML</sequence>
<dbReference type="OrthoDB" id="6365689at2759"/>
<dbReference type="UCSC" id="Y38E10A.4">
    <property type="organism name" value="c. elegans"/>
</dbReference>
<evidence type="ECO:0000259" key="4">
    <source>
        <dbReference type="PROSITE" id="PS01180"/>
    </source>
</evidence>
<reference evidence="6 7" key="1">
    <citation type="journal article" date="1998" name="Science">
        <title>Genome sequence of the nematode C. elegans: a platform for investigating biology.</title>
        <authorList>
            <consortium name="The C. elegans sequencing consortium"/>
            <person name="Sulson J.E."/>
            <person name="Waterston R."/>
        </authorList>
    </citation>
    <scope>NUCLEOTIDE SEQUENCE [LARGE SCALE GENOMIC DNA]</scope>
    <source>
        <strain evidence="6 7">Bristol N2</strain>
    </source>
</reference>
<dbReference type="KEGG" id="cel:CELE_Y38E10A.4"/>
<feature type="chain" id="PRO_5004330328" evidence="3">
    <location>
        <begin position="20"/>
        <end position="419"/>
    </location>
</feature>
<dbReference type="PROSITE" id="PS50041">
    <property type="entry name" value="C_TYPE_LECTIN_2"/>
    <property type="match status" value="2"/>
</dbReference>
<dbReference type="SMART" id="SM00042">
    <property type="entry name" value="CUB"/>
    <property type="match status" value="1"/>
</dbReference>
<dbReference type="SMART" id="SM00034">
    <property type="entry name" value="CLECT"/>
    <property type="match status" value="2"/>
</dbReference>
<dbReference type="SMR" id="Q9NAK6"/>
<dbReference type="eggNOG" id="KOG4297">
    <property type="taxonomic scope" value="Eukaryota"/>
</dbReference>
<evidence type="ECO:0000259" key="5">
    <source>
        <dbReference type="PROSITE" id="PS50041"/>
    </source>
</evidence>
<keyword evidence="7" id="KW-1185">Reference proteome</keyword>
<dbReference type="InterPro" id="IPR000859">
    <property type="entry name" value="CUB_dom"/>
</dbReference>
<organism evidence="6 7">
    <name type="scientific">Caenorhabditis elegans</name>
    <dbReference type="NCBI Taxonomy" id="6239"/>
    <lineage>
        <taxon>Eukaryota</taxon>
        <taxon>Metazoa</taxon>
        <taxon>Ecdysozoa</taxon>
        <taxon>Nematoda</taxon>
        <taxon>Chromadorea</taxon>
        <taxon>Rhabditida</taxon>
        <taxon>Rhabditina</taxon>
        <taxon>Rhabditomorpha</taxon>
        <taxon>Rhabditoidea</taxon>
        <taxon>Rhabditidae</taxon>
        <taxon>Peloderinae</taxon>
        <taxon>Caenorhabditis</taxon>
    </lineage>
</organism>
<comment type="caution">
    <text evidence="2">Lacks conserved residue(s) required for the propagation of feature annotation.</text>
</comment>
<dbReference type="RefSeq" id="NP_496687.2">
    <property type="nucleotide sequence ID" value="NM_064286.6"/>
</dbReference>
<dbReference type="WormBase" id="Y38E10A.4">
    <property type="protein sequence ID" value="CE38641"/>
    <property type="gene ID" value="WBGene00012582"/>
    <property type="gene designation" value="clec-8"/>
</dbReference>
<name>Q9NAK6_CAEEL</name>
<protein>
    <submittedName>
        <fullName evidence="6">C-type LECtin</fullName>
    </submittedName>
</protein>
<dbReference type="PhylomeDB" id="Q9NAK6"/>
<dbReference type="SUPFAM" id="SSF49854">
    <property type="entry name" value="Spermadhesin, CUB domain"/>
    <property type="match status" value="1"/>
</dbReference>
<dbReference type="CDD" id="cd00041">
    <property type="entry name" value="CUB"/>
    <property type="match status" value="1"/>
</dbReference>
<dbReference type="CTD" id="174893"/>
<feature type="domain" description="C-type lectin" evidence="5">
    <location>
        <begin position="165"/>
        <end position="279"/>
    </location>
</feature>
<dbReference type="EMBL" id="BX284602">
    <property type="protein sequence ID" value="CAB54395.2"/>
    <property type="molecule type" value="Genomic_DNA"/>
</dbReference>
<keyword evidence="3" id="KW-0732">Signal</keyword>
<dbReference type="CDD" id="cd00037">
    <property type="entry name" value="CLECT"/>
    <property type="match status" value="1"/>
</dbReference>
<dbReference type="Pfam" id="PF00431">
    <property type="entry name" value="CUB"/>
    <property type="match status" value="1"/>
</dbReference>
<feature type="domain" description="CUB" evidence="4">
    <location>
        <begin position="303"/>
        <end position="415"/>
    </location>
</feature>
<dbReference type="InterPro" id="IPR050976">
    <property type="entry name" value="Snaclec"/>
</dbReference>
<dbReference type="PANTHER" id="PTHR22991">
    <property type="entry name" value="PROTEIN CBG13490"/>
    <property type="match status" value="1"/>
</dbReference>
<feature type="domain" description="C-type lectin" evidence="5">
    <location>
        <begin position="31"/>
        <end position="145"/>
    </location>
</feature>
<dbReference type="Bgee" id="WBGene00012582">
    <property type="expression patterns" value="Expressed in material anatomical entity and 3 other cell types or tissues"/>
</dbReference>
<dbReference type="PANTHER" id="PTHR22991:SF44">
    <property type="entry name" value="C-TYPE LECTIN-RELATED"/>
    <property type="match status" value="1"/>
</dbReference>
<dbReference type="InterPro" id="IPR016187">
    <property type="entry name" value="CTDL_fold"/>
</dbReference>
<evidence type="ECO:0000313" key="7">
    <source>
        <dbReference type="Proteomes" id="UP000001940"/>
    </source>
</evidence>
<dbReference type="OMA" id="CKENCGI"/>
<dbReference type="HOGENOM" id="CLU_037161_0_0_1"/>
<dbReference type="PROSITE" id="PS00615">
    <property type="entry name" value="C_TYPE_LECTIN_1"/>
    <property type="match status" value="1"/>
</dbReference>
<dbReference type="Pfam" id="PF00059">
    <property type="entry name" value="Lectin_C"/>
    <property type="match status" value="2"/>
</dbReference>
<gene>
    <name evidence="6 8" type="primary">clec-8</name>
    <name evidence="6" type="ORF">CELE_Y38E10A.4</name>
    <name evidence="8" type="ORF">Y38E10A.4</name>
</gene>
<dbReference type="FunCoup" id="Q9NAK6">
    <property type="interactions" value="10"/>
</dbReference>
<dbReference type="PIR" id="T26654">
    <property type="entry name" value="T26654"/>
</dbReference>
<keyword evidence="1" id="KW-1015">Disulfide bond</keyword>
<dbReference type="AlphaFoldDB" id="Q9NAK6"/>
<evidence type="ECO:0000313" key="8">
    <source>
        <dbReference type="WormBase" id="Y38E10A.4"/>
    </source>
</evidence>
<dbReference type="AGR" id="WB:WBGene00012582"/>
<evidence type="ECO:0000256" key="1">
    <source>
        <dbReference type="ARBA" id="ARBA00023157"/>
    </source>
</evidence>
<evidence type="ECO:0000256" key="3">
    <source>
        <dbReference type="SAM" id="SignalP"/>
    </source>
</evidence>
<dbReference type="InterPro" id="IPR016186">
    <property type="entry name" value="C-type_lectin-like/link_sf"/>
</dbReference>
<proteinExistence type="predicted"/>
<dbReference type="InterPro" id="IPR001304">
    <property type="entry name" value="C-type_lectin-like"/>
</dbReference>
<dbReference type="Proteomes" id="UP000001940">
    <property type="component" value="Chromosome II"/>
</dbReference>
<dbReference type="PeptideAtlas" id="Q9NAK6"/>
<dbReference type="InParanoid" id="Q9NAK6"/>
<accession>Q9NAK6</accession>
<dbReference type="Gene3D" id="3.10.100.10">
    <property type="entry name" value="Mannose-Binding Protein A, subunit A"/>
    <property type="match status" value="2"/>
</dbReference>